<comment type="caution">
    <text evidence="1">The sequence shown here is derived from an EMBL/GenBank/DDBJ whole genome shotgun (WGS) entry which is preliminary data.</text>
</comment>
<organism evidence="1 2">
    <name type="scientific">Bradyrhizobium elkanii</name>
    <dbReference type="NCBI Taxonomy" id="29448"/>
    <lineage>
        <taxon>Bacteria</taxon>
        <taxon>Pseudomonadati</taxon>
        <taxon>Pseudomonadota</taxon>
        <taxon>Alphaproteobacteria</taxon>
        <taxon>Hyphomicrobiales</taxon>
        <taxon>Nitrobacteraceae</taxon>
        <taxon>Bradyrhizobium</taxon>
    </lineage>
</organism>
<evidence type="ECO:0000313" key="2">
    <source>
        <dbReference type="Proteomes" id="UP001565471"/>
    </source>
</evidence>
<keyword evidence="2" id="KW-1185">Reference proteome</keyword>
<sequence>MLLPRMSDKRAIAILRELHTAEECFVGVAVALTGGDGACHIALRKAAHCRGLYPISSGSSQLSQSLSSSVHDTSDSLRAQPAAEQNALCTIKLAI</sequence>
<proteinExistence type="predicted"/>
<protein>
    <submittedName>
        <fullName evidence="1">Uncharacterized protein</fullName>
    </submittedName>
</protein>
<evidence type="ECO:0000313" key="1">
    <source>
        <dbReference type="EMBL" id="MEY9321091.1"/>
    </source>
</evidence>
<dbReference type="EMBL" id="JBGBZA010000002">
    <property type="protein sequence ID" value="MEY9321091.1"/>
    <property type="molecule type" value="Genomic_DNA"/>
</dbReference>
<reference evidence="1 2" key="1">
    <citation type="submission" date="2024-07" db="EMBL/GenBank/DDBJ databases">
        <title>Genomic Encyclopedia of Type Strains, Phase V (KMG-V): Genome sequencing to study the core and pangenomes of soil and plant-associated prokaryotes.</title>
        <authorList>
            <person name="Whitman W."/>
        </authorList>
    </citation>
    <scope>NUCLEOTIDE SEQUENCE [LARGE SCALE GENOMIC DNA]</scope>
    <source>
        <strain evidence="1 2">USDA 415</strain>
    </source>
</reference>
<dbReference type="Proteomes" id="UP001565471">
    <property type="component" value="Unassembled WGS sequence"/>
</dbReference>
<accession>A0ABV4FCW0</accession>
<gene>
    <name evidence="1" type="ORF">ABIF29_007890</name>
</gene>
<name>A0ABV4FCW0_BRAEL</name>